<keyword evidence="4" id="KW-0479">Metal-binding</keyword>
<evidence type="ECO:0000313" key="5">
    <source>
        <dbReference type="EMBL" id="MBE9070523.1"/>
    </source>
</evidence>
<dbReference type="PRINTS" id="PR00413">
    <property type="entry name" value="HADHALOGNASE"/>
</dbReference>
<dbReference type="SUPFAM" id="SSF56784">
    <property type="entry name" value="HAD-like"/>
    <property type="match status" value="1"/>
</dbReference>
<comment type="catalytic activity">
    <reaction evidence="4">
        <text>5-methylsulfanyl-2,3-dioxopentyl phosphate + H2O = 1,2-dihydroxy-5-(methylsulfanyl)pent-1-en-3-one + phosphate</text>
        <dbReference type="Rhea" id="RHEA:21700"/>
        <dbReference type="ChEBI" id="CHEBI:15377"/>
        <dbReference type="ChEBI" id="CHEBI:43474"/>
        <dbReference type="ChEBI" id="CHEBI:49252"/>
        <dbReference type="ChEBI" id="CHEBI:58828"/>
        <dbReference type="EC" id="3.1.3.77"/>
    </reaction>
</comment>
<evidence type="ECO:0000256" key="3">
    <source>
        <dbReference type="ARBA" id="ARBA00023167"/>
    </source>
</evidence>
<comment type="caution">
    <text evidence="5">The sequence shown here is derived from an EMBL/GenBank/DDBJ whole genome shotgun (WGS) entry which is preliminary data.</text>
</comment>
<keyword evidence="3 4" id="KW-0486">Methionine biosynthesis</keyword>
<comment type="similarity">
    <text evidence="4">Belongs to the HAD-like hydrolase superfamily. MasA/MtnC family.</text>
</comment>
<evidence type="ECO:0000256" key="4">
    <source>
        <dbReference type="HAMAP-Rule" id="MF_01681"/>
    </source>
</evidence>
<proteinExistence type="inferred from homology"/>
<dbReference type="SFLD" id="SFLDF00044">
    <property type="entry name" value="enolase-phosphatase"/>
    <property type="match status" value="1"/>
</dbReference>
<evidence type="ECO:0000256" key="1">
    <source>
        <dbReference type="ARBA" id="ARBA00022605"/>
    </source>
</evidence>
<dbReference type="GO" id="GO:0043716">
    <property type="term" value="F:2-hydroxy-3-keto-5-methylthiopentenyl-1-phosphate phosphatase activity"/>
    <property type="evidence" value="ECO:0007669"/>
    <property type="project" value="UniProtKB-UniRule"/>
</dbReference>
<name>A0A929FDE7_LEPEC</name>
<comment type="cofactor">
    <cofactor evidence="4">
        <name>Mg(2+)</name>
        <dbReference type="ChEBI" id="CHEBI:18420"/>
    </cofactor>
    <text evidence="4">Binds 1 Mg(2+) ion per subunit.</text>
</comment>
<dbReference type="InterPro" id="IPR036412">
    <property type="entry name" value="HAD-like_sf"/>
</dbReference>
<organism evidence="5 6">
    <name type="scientific">Leptolyngbya cf. ectocarpi LEGE 11479</name>
    <dbReference type="NCBI Taxonomy" id="1828722"/>
    <lineage>
        <taxon>Bacteria</taxon>
        <taxon>Bacillati</taxon>
        <taxon>Cyanobacteriota</taxon>
        <taxon>Cyanophyceae</taxon>
        <taxon>Leptolyngbyales</taxon>
        <taxon>Leptolyngbyaceae</taxon>
        <taxon>Leptolyngbya group</taxon>
        <taxon>Leptolyngbya</taxon>
    </lineage>
</organism>
<dbReference type="NCBIfam" id="TIGR01691">
    <property type="entry name" value="enolase-ppase"/>
    <property type="match status" value="1"/>
</dbReference>
<keyword evidence="1 4" id="KW-0028">Amino-acid biosynthesis</keyword>
<protein>
    <recommendedName>
        <fullName evidence="4">Enolase-phosphatase E1</fullName>
        <ecNumber evidence="4">3.1.3.77</ecNumber>
    </recommendedName>
    <alternativeName>
        <fullName evidence="4">2,3-diketo-5-methylthio-1-phosphopentane phosphatase</fullName>
    </alternativeName>
</protein>
<comment type="pathway">
    <text evidence="4">Amino-acid biosynthesis; L-methionine biosynthesis via salvage pathway; L-methionine from S-methyl-5-thio-alpha-D-ribose 1-phosphate: step 3/6.</text>
</comment>
<dbReference type="CDD" id="cd01629">
    <property type="entry name" value="HAD_EP"/>
    <property type="match status" value="1"/>
</dbReference>
<dbReference type="InterPro" id="IPR006439">
    <property type="entry name" value="HAD-SF_hydro_IA"/>
</dbReference>
<dbReference type="GO" id="GO:0019509">
    <property type="term" value="P:L-methionine salvage from methylthioadenosine"/>
    <property type="evidence" value="ECO:0007669"/>
    <property type="project" value="UniProtKB-UniRule"/>
</dbReference>
<dbReference type="PANTHER" id="PTHR20371">
    <property type="entry name" value="ENOLASE-PHOSPHATASE E1"/>
    <property type="match status" value="1"/>
</dbReference>
<keyword evidence="6" id="KW-1185">Reference proteome</keyword>
<reference evidence="5" key="1">
    <citation type="submission" date="2020-10" db="EMBL/GenBank/DDBJ databases">
        <authorList>
            <person name="Castelo-Branco R."/>
            <person name="Eusebio N."/>
            <person name="Adriana R."/>
            <person name="Vieira A."/>
            <person name="Brugerolle De Fraissinette N."/>
            <person name="Rezende De Castro R."/>
            <person name="Schneider M.P."/>
            <person name="Vasconcelos V."/>
            <person name="Leao P.N."/>
        </authorList>
    </citation>
    <scope>NUCLEOTIDE SEQUENCE</scope>
    <source>
        <strain evidence="5">LEGE 11479</strain>
    </source>
</reference>
<accession>A0A929FDE7</accession>
<sequence length="219" mass="24982">MIQIVLLDIEGTTTPIDFVTKTLFPYARSRYLSFLQEHSTSPEIREITDRLWLSYQDEPLSCWPEKDDLAGAAAYLRYLSDQDRKLTALKDLQGKIWRTGYEDSSLKGEMYDDVIPALQQWKQQGRKIAIYSSGSVAAQQLIFGCSNVGDLRPYISNYFDTQIGAKLDVSSYQKIAEHLGVTPQEIHFYSDNPREIEAAQKAGCVVTEIRREQQDTLLT</sequence>
<dbReference type="HAMAP" id="MF_01681">
    <property type="entry name" value="Salvage_MtnC"/>
    <property type="match status" value="1"/>
</dbReference>
<dbReference type="Pfam" id="PF00702">
    <property type="entry name" value="Hydrolase"/>
    <property type="match status" value="1"/>
</dbReference>
<dbReference type="SFLD" id="SFLDG01129">
    <property type="entry name" value="C1.5:_HAD__Beta-PGM__Phosphata"/>
    <property type="match status" value="1"/>
</dbReference>
<dbReference type="SFLD" id="SFLDG01133">
    <property type="entry name" value="C1.5.4:_Enolase-phosphatase_Li"/>
    <property type="match status" value="1"/>
</dbReference>
<dbReference type="GO" id="GO:0000287">
    <property type="term" value="F:magnesium ion binding"/>
    <property type="evidence" value="ECO:0007669"/>
    <property type="project" value="UniProtKB-UniRule"/>
</dbReference>
<dbReference type="InterPro" id="IPR023214">
    <property type="entry name" value="HAD_sf"/>
</dbReference>
<evidence type="ECO:0000256" key="2">
    <source>
        <dbReference type="ARBA" id="ARBA00022801"/>
    </source>
</evidence>
<dbReference type="GO" id="GO:0043874">
    <property type="term" value="F:acireductone synthase activity"/>
    <property type="evidence" value="ECO:0007669"/>
    <property type="project" value="UniProtKB-EC"/>
</dbReference>
<comment type="function">
    <text evidence="4">Bifunctional enzyme that catalyzes the enolization of 2,3-diketo-5-methylthiopentyl-1-phosphate (DK-MTP-1-P) into the intermediate 2-hydroxy-3-keto-5-methylthiopentenyl-1-phosphate (HK-MTPenyl-1-P), which is then dephosphorylated to form the acireductone 1,2-dihydroxy-3-keto-5-methylthiopentene (DHK-MTPene).</text>
</comment>
<dbReference type="InterPro" id="IPR023943">
    <property type="entry name" value="Enolase-ppase_E1"/>
</dbReference>
<comment type="subunit">
    <text evidence="4">Monomer.</text>
</comment>
<dbReference type="NCBIfam" id="TIGR01549">
    <property type="entry name" value="HAD-SF-IA-v1"/>
    <property type="match status" value="1"/>
</dbReference>
<dbReference type="Proteomes" id="UP000615026">
    <property type="component" value="Unassembled WGS sequence"/>
</dbReference>
<gene>
    <name evidence="4 5" type="primary">mtnC</name>
    <name evidence="5" type="ORF">IQ260_28160</name>
</gene>
<dbReference type="SFLD" id="SFLDS00003">
    <property type="entry name" value="Haloacid_Dehalogenase"/>
    <property type="match status" value="1"/>
</dbReference>
<comment type="pathway">
    <text evidence="4">Amino-acid biosynthesis; L-methionine biosynthesis via salvage pathway; L-methionine from S-methyl-5-thio-alpha-D-ribose 1-phosphate: step 4/6.</text>
</comment>
<evidence type="ECO:0000313" key="6">
    <source>
        <dbReference type="Proteomes" id="UP000615026"/>
    </source>
</evidence>
<dbReference type="GO" id="GO:0043715">
    <property type="term" value="F:2,3-diketo-5-methylthiopentyl-1-phosphate enolase activity"/>
    <property type="evidence" value="ECO:0007669"/>
    <property type="project" value="UniProtKB-UniRule"/>
</dbReference>
<keyword evidence="4" id="KW-0460">Magnesium</keyword>
<keyword evidence="2 4" id="KW-0378">Hydrolase</keyword>
<dbReference type="AlphaFoldDB" id="A0A929FDE7"/>
<dbReference type="Gene3D" id="1.10.720.60">
    <property type="match status" value="1"/>
</dbReference>
<dbReference type="EC" id="3.1.3.77" evidence="4"/>
<dbReference type="EMBL" id="JADEXP010000453">
    <property type="protein sequence ID" value="MBE9070523.1"/>
    <property type="molecule type" value="Genomic_DNA"/>
</dbReference>
<dbReference type="PANTHER" id="PTHR20371:SF1">
    <property type="entry name" value="ENOLASE-PHOSPHATASE E1"/>
    <property type="match status" value="1"/>
</dbReference>
<dbReference type="Gene3D" id="3.40.50.1000">
    <property type="entry name" value="HAD superfamily/HAD-like"/>
    <property type="match status" value="1"/>
</dbReference>